<reference evidence="6 7" key="1">
    <citation type="submission" date="2020-08" db="EMBL/GenBank/DDBJ databases">
        <title>Dyella sp. G9 isolated from forest soil.</title>
        <authorList>
            <person name="Fu J."/>
            <person name="Qiu L."/>
        </authorList>
    </citation>
    <scope>NUCLEOTIDE SEQUENCE [LARGE SCALE GENOMIC DNA]</scope>
    <source>
        <strain evidence="6 7">G9</strain>
    </source>
</reference>
<evidence type="ECO:0000259" key="4">
    <source>
        <dbReference type="Pfam" id="PF02449"/>
    </source>
</evidence>
<dbReference type="InterPro" id="IPR040719">
    <property type="entry name" value="DUF5597"/>
</dbReference>
<evidence type="ECO:0000313" key="7">
    <source>
        <dbReference type="Proteomes" id="UP000515873"/>
    </source>
</evidence>
<keyword evidence="1" id="KW-0378">Hydrolase</keyword>
<name>A0A7G8Q3T9_9GAMM</name>
<dbReference type="InterPro" id="IPR003476">
    <property type="entry name" value="Glyco_hydro_42"/>
</dbReference>
<dbReference type="AlphaFoldDB" id="A0A7G8Q3T9"/>
<evidence type="ECO:0000256" key="2">
    <source>
        <dbReference type="ARBA" id="ARBA00023295"/>
    </source>
</evidence>
<keyword evidence="2" id="KW-0326">Glycosidase</keyword>
<dbReference type="GO" id="GO:0004565">
    <property type="term" value="F:beta-galactosidase activity"/>
    <property type="evidence" value="ECO:0007669"/>
    <property type="project" value="InterPro"/>
</dbReference>
<dbReference type="GO" id="GO:0005975">
    <property type="term" value="P:carbohydrate metabolic process"/>
    <property type="evidence" value="ECO:0007669"/>
    <property type="project" value="InterPro"/>
</dbReference>
<dbReference type="KEGG" id="dtl:H8F01_20815"/>
<organism evidence="6 7">
    <name type="scientific">Dyella telluris</name>
    <dbReference type="NCBI Taxonomy" id="2763498"/>
    <lineage>
        <taxon>Bacteria</taxon>
        <taxon>Pseudomonadati</taxon>
        <taxon>Pseudomonadota</taxon>
        <taxon>Gammaproteobacteria</taxon>
        <taxon>Lysobacterales</taxon>
        <taxon>Rhodanobacteraceae</taxon>
        <taxon>Dyella</taxon>
    </lineage>
</organism>
<dbReference type="Pfam" id="PF18120">
    <property type="entry name" value="DUF5597"/>
    <property type="match status" value="1"/>
</dbReference>
<gene>
    <name evidence="6" type="ORF">H8F01_20815</name>
</gene>
<evidence type="ECO:0000256" key="3">
    <source>
        <dbReference type="SAM" id="SignalP"/>
    </source>
</evidence>
<protein>
    <submittedName>
        <fullName evidence="6">DUF5597 domain-containing protein</fullName>
    </submittedName>
</protein>
<dbReference type="RefSeq" id="WP_187056909.1">
    <property type="nucleotide sequence ID" value="NZ_CP060412.1"/>
</dbReference>
<dbReference type="GO" id="GO:0009341">
    <property type="term" value="C:beta-galactosidase complex"/>
    <property type="evidence" value="ECO:0007669"/>
    <property type="project" value="InterPro"/>
</dbReference>
<dbReference type="InterPro" id="IPR017853">
    <property type="entry name" value="GH"/>
</dbReference>
<dbReference type="Proteomes" id="UP000515873">
    <property type="component" value="Chromosome"/>
</dbReference>
<dbReference type="InterPro" id="IPR013529">
    <property type="entry name" value="Glyco_hydro_42_N"/>
</dbReference>
<accession>A0A7G8Q3T9</accession>
<evidence type="ECO:0000256" key="1">
    <source>
        <dbReference type="ARBA" id="ARBA00022801"/>
    </source>
</evidence>
<dbReference type="Pfam" id="PF02449">
    <property type="entry name" value="Glyco_hydro_42"/>
    <property type="match status" value="1"/>
</dbReference>
<dbReference type="Gene3D" id="3.20.20.80">
    <property type="entry name" value="Glycosidases"/>
    <property type="match status" value="1"/>
</dbReference>
<dbReference type="PANTHER" id="PTHR36447">
    <property type="entry name" value="BETA-GALACTOSIDASE GANA"/>
    <property type="match status" value="1"/>
</dbReference>
<dbReference type="SUPFAM" id="SSF51445">
    <property type="entry name" value="(Trans)glycosidases"/>
    <property type="match status" value="1"/>
</dbReference>
<feature type="domain" description="DUF5597" evidence="5">
    <location>
        <begin position="390"/>
        <end position="520"/>
    </location>
</feature>
<feature type="signal peptide" evidence="3">
    <location>
        <begin position="1"/>
        <end position="24"/>
    </location>
</feature>
<feature type="chain" id="PRO_5028860367" evidence="3">
    <location>
        <begin position="25"/>
        <end position="534"/>
    </location>
</feature>
<evidence type="ECO:0000313" key="6">
    <source>
        <dbReference type="EMBL" id="QNK01447.1"/>
    </source>
</evidence>
<dbReference type="Gene3D" id="2.60.220.20">
    <property type="entry name" value="putative beta-Galactosidase from caulobacter crescentus"/>
    <property type="match status" value="1"/>
</dbReference>
<evidence type="ECO:0000259" key="5">
    <source>
        <dbReference type="Pfam" id="PF18120"/>
    </source>
</evidence>
<keyword evidence="3" id="KW-0732">Signal</keyword>
<dbReference type="PANTHER" id="PTHR36447:SF1">
    <property type="entry name" value="BETA-GALACTOSIDASE GANA"/>
    <property type="match status" value="1"/>
</dbReference>
<dbReference type="FunFam" id="3.20.20.80:FF:000135">
    <property type="entry name" value="Beta-galactosidase, putative, bgl35A"/>
    <property type="match status" value="1"/>
</dbReference>
<sequence length="534" mass="58473">MRTTLTRRIALVLAAALVTLGAQASELPRIVHQDGHHALLVDGKPYLMLGGQVNNSSAWPDVLPEVWPAIERMHANTVGVPIAWEQVEPKEGQFDFSFLDTLLAQAREHKVRLVLVWFATWKNNGPSYAPSWVKLDNQRFPRLVTATGKMLNSLSPHAAATMEADRKAFVQLMTHLRAADGDKHTVIMVQVENESGTYGTDRDHSPGADKLFAGAVPDTLLHATGKPAGNWSQVFGKDAGEFFHAWSIARFIDQVAAAGKAVYNLPMYTNAALRDPFHPGPAGGYESGGPTDNVLDIWKAGAPSLDLLAPDIYLPDYPRYTAVLDRYARKDNPLFVAETGNALGYARYVYATLGHGGIGFSPFGMDYTKYTNYPLGAHKLDDAAVDAFGVNYSALAPMGSEIAAAALAGKLWGASEPTDTHEQTLDLGDWKVKFGYGQLQFGMDPPKGNADTDGGAIVAQLGENEYLVTGHNVRVSFEPGRRGKDGRFLLDRVEEGHYENGKWIFRRLWNGDQTDYGLNFTSVPQVLRVRLATY</sequence>
<feature type="domain" description="Glycoside hydrolase family 42 N-terminal" evidence="4">
    <location>
        <begin position="71"/>
        <end position="213"/>
    </location>
</feature>
<proteinExistence type="predicted"/>
<keyword evidence="7" id="KW-1185">Reference proteome</keyword>
<dbReference type="EMBL" id="CP060412">
    <property type="protein sequence ID" value="QNK01447.1"/>
    <property type="molecule type" value="Genomic_DNA"/>
</dbReference>